<dbReference type="CDD" id="cd03127">
    <property type="entry name" value="tetraspanin_LEL"/>
    <property type="match status" value="1"/>
</dbReference>
<keyword evidence="2 5" id="KW-0812">Transmembrane</keyword>
<evidence type="ECO:0000256" key="1">
    <source>
        <dbReference type="ARBA" id="ARBA00004141"/>
    </source>
</evidence>
<evidence type="ECO:0000256" key="4">
    <source>
        <dbReference type="ARBA" id="ARBA00023136"/>
    </source>
</evidence>
<dbReference type="Pfam" id="PF00335">
    <property type="entry name" value="Tetraspanin"/>
    <property type="match status" value="1"/>
</dbReference>
<accession>A0A6J2UHR8</accession>
<sequence>MTAARVCLQWTVVVFNVLTLIIGGLAVAAAVYEYLYFSEGSVGHIDKWLQLGVAGALILSALIGCTGASVASIKVLVLYIILLLVMICAHIWKLAHYSESKQLAATEVYVIATWMQELERPGAMNQMQQEYECCGDKRFTDYTSLGLKVPKSCFHTEDGLHALYPYTEGCMVAVKRVYLQIYRYEKWVHCGLMAYEILGIVLAITLCCQLTNKTRRYNY</sequence>
<keyword evidence="3 5" id="KW-1133">Transmembrane helix</keyword>
<evidence type="ECO:0000256" key="3">
    <source>
        <dbReference type="ARBA" id="ARBA00022989"/>
    </source>
</evidence>
<dbReference type="PANTHER" id="PTHR19282">
    <property type="entry name" value="TETRASPANIN"/>
    <property type="match status" value="1"/>
</dbReference>
<keyword evidence="6" id="KW-1185">Reference proteome</keyword>
<name>A0A6J2UHR8_DROLE</name>
<dbReference type="PANTHER" id="PTHR19282:SF551">
    <property type="entry name" value="RE08073P-RELATED"/>
    <property type="match status" value="1"/>
</dbReference>
<evidence type="ECO:0000256" key="5">
    <source>
        <dbReference type="SAM" id="Phobius"/>
    </source>
</evidence>
<evidence type="ECO:0000313" key="6">
    <source>
        <dbReference type="Proteomes" id="UP000504634"/>
    </source>
</evidence>
<dbReference type="FunFam" id="1.10.1450.10:FF:000048">
    <property type="entry name" value="Tetraspanin"/>
    <property type="match status" value="1"/>
</dbReference>
<comment type="subcellular location">
    <subcellularLocation>
        <location evidence="1">Membrane</location>
        <topology evidence="1">Multi-pass membrane protein</topology>
    </subcellularLocation>
</comment>
<dbReference type="SUPFAM" id="SSF48652">
    <property type="entry name" value="Tetraspanin"/>
    <property type="match status" value="1"/>
</dbReference>
<dbReference type="Gene3D" id="1.10.1450.10">
    <property type="entry name" value="Tetraspanin"/>
    <property type="match status" value="1"/>
</dbReference>
<dbReference type="Proteomes" id="UP000504634">
    <property type="component" value="Unplaced"/>
</dbReference>
<feature type="transmembrane region" description="Helical" evidence="5">
    <location>
        <begin position="192"/>
        <end position="211"/>
    </location>
</feature>
<reference evidence="7" key="1">
    <citation type="submission" date="2025-08" db="UniProtKB">
        <authorList>
            <consortium name="RefSeq"/>
        </authorList>
    </citation>
    <scope>IDENTIFICATION</scope>
    <source>
        <strain evidence="7">11010-0011.00</strain>
        <tissue evidence="7">Whole body</tissue>
    </source>
</reference>
<feature type="transmembrane region" description="Helical" evidence="5">
    <location>
        <begin position="12"/>
        <end position="36"/>
    </location>
</feature>
<feature type="transmembrane region" description="Helical" evidence="5">
    <location>
        <begin position="48"/>
        <end position="68"/>
    </location>
</feature>
<dbReference type="RefSeq" id="XP_030387986.1">
    <property type="nucleotide sequence ID" value="XM_030532126.1"/>
</dbReference>
<organism evidence="6 7">
    <name type="scientific">Drosophila lebanonensis</name>
    <name type="common">Fruit fly</name>
    <name type="synonym">Scaptodrosophila lebanonensis</name>
    <dbReference type="NCBI Taxonomy" id="7225"/>
    <lineage>
        <taxon>Eukaryota</taxon>
        <taxon>Metazoa</taxon>
        <taxon>Ecdysozoa</taxon>
        <taxon>Arthropoda</taxon>
        <taxon>Hexapoda</taxon>
        <taxon>Insecta</taxon>
        <taxon>Pterygota</taxon>
        <taxon>Neoptera</taxon>
        <taxon>Endopterygota</taxon>
        <taxon>Diptera</taxon>
        <taxon>Brachycera</taxon>
        <taxon>Muscomorpha</taxon>
        <taxon>Ephydroidea</taxon>
        <taxon>Drosophilidae</taxon>
        <taxon>Scaptodrosophila</taxon>
    </lineage>
</organism>
<dbReference type="AlphaFoldDB" id="A0A6J2UHR8"/>
<feature type="transmembrane region" description="Helical" evidence="5">
    <location>
        <begin position="75"/>
        <end position="92"/>
    </location>
</feature>
<gene>
    <name evidence="7" type="primary">LOC115634419</name>
</gene>
<evidence type="ECO:0000313" key="7">
    <source>
        <dbReference type="RefSeq" id="XP_030387986.1"/>
    </source>
</evidence>
<dbReference type="InterPro" id="IPR008952">
    <property type="entry name" value="Tetraspanin_EC2_sf"/>
</dbReference>
<dbReference type="GeneID" id="115634419"/>
<dbReference type="InterPro" id="IPR018499">
    <property type="entry name" value="Tetraspanin/Peripherin"/>
</dbReference>
<dbReference type="OrthoDB" id="6239677at2759"/>
<dbReference type="PRINTS" id="PR00259">
    <property type="entry name" value="TMFOUR"/>
</dbReference>
<protein>
    <submittedName>
        <fullName evidence="7">Protein late bloomer</fullName>
    </submittedName>
</protein>
<keyword evidence="4 5" id="KW-0472">Membrane</keyword>
<evidence type="ECO:0000256" key="2">
    <source>
        <dbReference type="ARBA" id="ARBA00022692"/>
    </source>
</evidence>
<proteinExistence type="predicted"/>
<dbReference type="GO" id="GO:0005886">
    <property type="term" value="C:plasma membrane"/>
    <property type="evidence" value="ECO:0007669"/>
    <property type="project" value="TreeGrafter"/>
</dbReference>